<dbReference type="PANTHER" id="PTHR39339:SF1">
    <property type="entry name" value="CHAD DOMAIN-CONTAINING PROTEIN"/>
    <property type="match status" value="1"/>
</dbReference>
<dbReference type="PROSITE" id="PS51708">
    <property type="entry name" value="CHAD"/>
    <property type="match status" value="1"/>
</dbReference>
<evidence type="ECO:0000313" key="3">
    <source>
        <dbReference type="Proteomes" id="UP001156691"/>
    </source>
</evidence>
<evidence type="ECO:0000313" key="2">
    <source>
        <dbReference type="EMBL" id="GLQ57557.1"/>
    </source>
</evidence>
<dbReference type="SMART" id="SM00880">
    <property type="entry name" value="CHAD"/>
    <property type="match status" value="1"/>
</dbReference>
<organism evidence="2 3">
    <name type="scientific">Devosia nitrariae</name>
    <dbReference type="NCBI Taxonomy" id="2071872"/>
    <lineage>
        <taxon>Bacteria</taxon>
        <taxon>Pseudomonadati</taxon>
        <taxon>Pseudomonadota</taxon>
        <taxon>Alphaproteobacteria</taxon>
        <taxon>Hyphomicrobiales</taxon>
        <taxon>Devosiaceae</taxon>
        <taxon>Devosia</taxon>
    </lineage>
</organism>
<reference evidence="3" key="1">
    <citation type="journal article" date="2019" name="Int. J. Syst. Evol. Microbiol.">
        <title>The Global Catalogue of Microorganisms (GCM) 10K type strain sequencing project: providing services to taxonomists for standard genome sequencing and annotation.</title>
        <authorList>
            <consortium name="The Broad Institute Genomics Platform"/>
            <consortium name="The Broad Institute Genome Sequencing Center for Infectious Disease"/>
            <person name="Wu L."/>
            <person name="Ma J."/>
        </authorList>
    </citation>
    <scope>NUCLEOTIDE SEQUENCE [LARGE SCALE GENOMIC DNA]</scope>
    <source>
        <strain evidence="3">NBRC 112416</strain>
    </source>
</reference>
<dbReference type="InterPro" id="IPR038186">
    <property type="entry name" value="CHAD_dom_sf"/>
</dbReference>
<feature type="domain" description="CHAD" evidence="1">
    <location>
        <begin position="14"/>
        <end position="284"/>
    </location>
</feature>
<dbReference type="PANTHER" id="PTHR39339">
    <property type="entry name" value="SLR1444 PROTEIN"/>
    <property type="match status" value="1"/>
</dbReference>
<gene>
    <name evidence="2" type="ORF">GCM10010862_48160</name>
</gene>
<dbReference type="Pfam" id="PF05235">
    <property type="entry name" value="CHAD"/>
    <property type="match status" value="1"/>
</dbReference>
<dbReference type="InterPro" id="IPR007899">
    <property type="entry name" value="CHAD_dom"/>
</dbReference>
<sequence>MGAHQMSFKFSRDDKSTAAGVRRIARQEIESALSEIADADMGFDEKVHRVRRRCKKLRGLIRLIRPGFNTYSSVNAAVREAAAGLAHTRDAAVVVETLDSLAKAGNGSVEPGTYERLRARLTERAVHKASSAEEERLLEEFAGRVGALEDSITGWRLEKREFAALEGGLTQVYKRMGKSMLLARVVPSDENFHEWRKMVKYHWHHIGLMREGAPDVLGVSRTMADSLGETLGEHHNLAVLIDILGEGALEDGGRAAQAAARERQKELARRAFDLGLQLTAETPRALARRFERYWALLRK</sequence>
<keyword evidence="3" id="KW-1185">Reference proteome</keyword>
<proteinExistence type="predicted"/>
<name>A0ABQ5WBQ6_9HYPH</name>
<evidence type="ECO:0000259" key="1">
    <source>
        <dbReference type="PROSITE" id="PS51708"/>
    </source>
</evidence>
<dbReference type="EMBL" id="BSNS01000024">
    <property type="protein sequence ID" value="GLQ57557.1"/>
    <property type="molecule type" value="Genomic_DNA"/>
</dbReference>
<accession>A0ABQ5WBQ6</accession>
<protein>
    <recommendedName>
        <fullName evidence="1">CHAD domain-containing protein</fullName>
    </recommendedName>
</protein>
<dbReference type="Gene3D" id="1.40.20.10">
    <property type="entry name" value="CHAD domain"/>
    <property type="match status" value="1"/>
</dbReference>
<comment type="caution">
    <text evidence="2">The sequence shown here is derived from an EMBL/GenBank/DDBJ whole genome shotgun (WGS) entry which is preliminary data.</text>
</comment>
<dbReference type="Proteomes" id="UP001156691">
    <property type="component" value="Unassembled WGS sequence"/>
</dbReference>